<proteinExistence type="predicted"/>
<dbReference type="Proteomes" id="UP001501508">
    <property type="component" value="Unassembled WGS sequence"/>
</dbReference>
<keyword evidence="3" id="KW-1185">Reference proteome</keyword>
<organism evidence="2 3">
    <name type="scientific">Ravibacter arvi</name>
    <dbReference type="NCBI Taxonomy" id="2051041"/>
    <lineage>
        <taxon>Bacteria</taxon>
        <taxon>Pseudomonadati</taxon>
        <taxon>Bacteroidota</taxon>
        <taxon>Cytophagia</taxon>
        <taxon>Cytophagales</taxon>
        <taxon>Spirosomataceae</taxon>
        <taxon>Ravibacter</taxon>
    </lineage>
</organism>
<name>A0ABP8LST1_9BACT</name>
<evidence type="ECO:0000313" key="3">
    <source>
        <dbReference type="Proteomes" id="UP001501508"/>
    </source>
</evidence>
<protein>
    <recommendedName>
        <fullName evidence="4">Lipoprotein</fullName>
    </recommendedName>
</protein>
<dbReference type="EMBL" id="BAABEY010000014">
    <property type="protein sequence ID" value="GAA4435938.1"/>
    <property type="molecule type" value="Genomic_DNA"/>
</dbReference>
<sequence length="192" mass="22605">MNFRNLLLLCWLFSLAACTDNNYQPSAHLSASEQNEFKASIIRYIAPLPKKGNHSTKFEPVFDQHYQKQTGLFRLDKYYPSADGYIYFEVSRMAPSFQVKRVATAGRLKRDKNGKIHAYEEVYRTWKMDEETLARRTKKLFDSFLNHEDLSPYETANSEEEFIEFPDGQIKYDKNRRMWAGNFLEDSLSALR</sequence>
<gene>
    <name evidence="2" type="ORF">GCM10023091_13200</name>
</gene>
<keyword evidence="1" id="KW-0732">Signal</keyword>
<evidence type="ECO:0000313" key="2">
    <source>
        <dbReference type="EMBL" id="GAA4435938.1"/>
    </source>
</evidence>
<dbReference type="RefSeq" id="WP_345027500.1">
    <property type="nucleotide sequence ID" value="NZ_BAABEY010000014.1"/>
</dbReference>
<comment type="caution">
    <text evidence="2">The sequence shown here is derived from an EMBL/GenBank/DDBJ whole genome shotgun (WGS) entry which is preliminary data.</text>
</comment>
<evidence type="ECO:0008006" key="4">
    <source>
        <dbReference type="Google" id="ProtNLM"/>
    </source>
</evidence>
<evidence type="ECO:0000256" key="1">
    <source>
        <dbReference type="SAM" id="SignalP"/>
    </source>
</evidence>
<feature type="chain" id="PRO_5047516487" description="Lipoprotein" evidence="1">
    <location>
        <begin position="17"/>
        <end position="192"/>
    </location>
</feature>
<dbReference type="PROSITE" id="PS51257">
    <property type="entry name" value="PROKAR_LIPOPROTEIN"/>
    <property type="match status" value="1"/>
</dbReference>
<reference evidence="3" key="1">
    <citation type="journal article" date="2019" name="Int. J. Syst. Evol. Microbiol.">
        <title>The Global Catalogue of Microorganisms (GCM) 10K type strain sequencing project: providing services to taxonomists for standard genome sequencing and annotation.</title>
        <authorList>
            <consortium name="The Broad Institute Genomics Platform"/>
            <consortium name="The Broad Institute Genome Sequencing Center for Infectious Disease"/>
            <person name="Wu L."/>
            <person name="Ma J."/>
        </authorList>
    </citation>
    <scope>NUCLEOTIDE SEQUENCE [LARGE SCALE GENOMIC DNA]</scope>
    <source>
        <strain evidence="3">JCM 31920</strain>
    </source>
</reference>
<feature type="signal peptide" evidence="1">
    <location>
        <begin position="1"/>
        <end position="16"/>
    </location>
</feature>
<accession>A0ABP8LST1</accession>